<dbReference type="PROSITE" id="PS50893">
    <property type="entry name" value="ABC_TRANSPORTER_2"/>
    <property type="match status" value="2"/>
</dbReference>
<dbReference type="PROSITE" id="PS00211">
    <property type="entry name" value="ABC_TRANSPORTER_1"/>
    <property type="match status" value="1"/>
</dbReference>
<dbReference type="PANTHER" id="PTHR43790">
    <property type="entry name" value="CARBOHYDRATE TRANSPORT ATP-BINDING PROTEIN MG119-RELATED"/>
    <property type="match status" value="1"/>
</dbReference>
<keyword evidence="4" id="KW-0067">ATP-binding</keyword>
<accession>A0A248TEL8</accession>
<dbReference type="SMART" id="SM00382">
    <property type="entry name" value="AAA"/>
    <property type="match status" value="2"/>
</dbReference>
<dbReference type="RefSeq" id="WP_095370199.1">
    <property type="nucleotide sequence ID" value="NZ_CP022983.1"/>
</dbReference>
<organism evidence="6 7">
    <name type="scientific">Cytobacillus kochii</name>
    <dbReference type="NCBI Taxonomy" id="859143"/>
    <lineage>
        <taxon>Bacteria</taxon>
        <taxon>Bacillati</taxon>
        <taxon>Bacillota</taxon>
        <taxon>Bacilli</taxon>
        <taxon>Bacillales</taxon>
        <taxon>Bacillaceae</taxon>
        <taxon>Cytobacillus</taxon>
    </lineage>
</organism>
<dbReference type="CDD" id="cd03215">
    <property type="entry name" value="ABC_Carb_Monos_II"/>
    <property type="match status" value="1"/>
</dbReference>
<dbReference type="PANTHER" id="PTHR43790:SF9">
    <property type="entry name" value="GALACTOFURANOSE TRANSPORTER ATP-BINDING PROTEIN YTFR"/>
    <property type="match status" value="1"/>
</dbReference>
<dbReference type="Proteomes" id="UP000215137">
    <property type="component" value="Chromosome"/>
</dbReference>
<keyword evidence="3" id="KW-0547">Nucleotide-binding</keyword>
<dbReference type="InterPro" id="IPR027417">
    <property type="entry name" value="P-loop_NTPase"/>
</dbReference>
<dbReference type="GO" id="GO:0016887">
    <property type="term" value="F:ATP hydrolysis activity"/>
    <property type="evidence" value="ECO:0007669"/>
    <property type="project" value="InterPro"/>
</dbReference>
<dbReference type="EMBL" id="CP022983">
    <property type="protein sequence ID" value="ASV66624.1"/>
    <property type="molecule type" value="Genomic_DNA"/>
</dbReference>
<dbReference type="InterPro" id="IPR003439">
    <property type="entry name" value="ABC_transporter-like_ATP-bd"/>
</dbReference>
<dbReference type="AlphaFoldDB" id="A0A248TEL8"/>
<dbReference type="InterPro" id="IPR050107">
    <property type="entry name" value="ABC_carbohydrate_import_ATPase"/>
</dbReference>
<sequence length="512" mass="56997">MSEVVLEMKKISKSFGKVTALKNGELVVHKGEIHALLGANGAGKSTLMKILSGVYRQDQGEILINHEKATFQHPSDAKEKGIFCVYQEVDTAIVPQLTVAENIMLDRFSQEKGWYFSRKDLHRQAQEALTLLEVNDIELNQAASNLSLAKKQLVLIARALVQTTKVIIFDEPTAPLSHIEAEKLFHVIRQLRVKGIGCIFITHRLPEVFAIADVVTVMRDGCRISTVPIAQITQEMVIEQMLGEVWHEERNVMHSYKRGEEVLALKNINLGKLQNISLNVYEGEVVGIAGLVGAGKTELAKTIFGNTPATSGEIRVSGKKIQVKHPKTAIACGITHIPEERRKEGLFINETISKNVTFPQLKKYVKGGFINRKAERKATEEVISTLQVKANDVDVEVNHLSGGNQQKIVIGKWLSSEAKVYLFDEPTKGVDIGAKREILKLIQQLAKEGKAILYFSSEIQELLTVCHRVLVMYDGKIVKEFTQKEATQEKILLYASGGKEVNHEGPIDRISI</sequence>
<dbReference type="SUPFAM" id="SSF52540">
    <property type="entry name" value="P-loop containing nucleoside triphosphate hydrolases"/>
    <property type="match status" value="2"/>
</dbReference>
<dbReference type="Pfam" id="PF00005">
    <property type="entry name" value="ABC_tran"/>
    <property type="match status" value="2"/>
</dbReference>
<reference evidence="6 7" key="1">
    <citation type="submission" date="2017-08" db="EMBL/GenBank/DDBJ databases">
        <title>Complete Genome Sequence of Bacillus kochii Oregon-R-modENCODE STRAIN BDGP4, isolated from Drosophila melanogaster gut.</title>
        <authorList>
            <person name="Wan K.H."/>
            <person name="Yu C."/>
            <person name="Park S."/>
            <person name="Hammonds A.S."/>
            <person name="Booth B.W."/>
            <person name="Celniker S.E."/>
        </authorList>
    </citation>
    <scope>NUCLEOTIDE SEQUENCE [LARGE SCALE GENOMIC DNA]</scope>
    <source>
        <strain evidence="6 7">BDGP4</strain>
    </source>
</reference>
<dbReference type="Gene3D" id="3.40.50.300">
    <property type="entry name" value="P-loop containing nucleotide triphosphate hydrolases"/>
    <property type="match status" value="2"/>
</dbReference>
<dbReference type="InterPro" id="IPR017871">
    <property type="entry name" value="ABC_transporter-like_CS"/>
</dbReference>
<keyword evidence="7" id="KW-1185">Reference proteome</keyword>
<evidence type="ECO:0000313" key="6">
    <source>
        <dbReference type="EMBL" id="ASV66624.1"/>
    </source>
</evidence>
<keyword evidence="2" id="KW-0677">Repeat</keyword>
<feature type="domain" description="ABC transporter" evidence="5">
    <location>
        <begin position="257"/>
        <end position="499"/>
    </location>
</feature>
<dbReference type="KEGG" id="bko:CKF48_04380"/>
<evidence type="ECO:0000256" key="1">
    <source>
        <dbReference type="ARBA" id="ARBA00022448"/>
    </source>
</evidence>
<dbReference type="GO" id="GO:0005524">
    <property type="term" value="F:ATP binding"/>
    <property type="evidence" value="ECO:0007669"/>
    <property type="project" value="UniProtKB-KW"/>
</dbReference>
<evidence type="ECO:0000259" key="5">
    <source>
        <dbReference type="PROSITE" id="PS50893"/>
    </source>
</evidence>
<evidence type="ECO:0000313" key="7">
    <source>
        <dbReference type="Proteomes" id="UP000215137"/>
    </source>
</evidence>
<evidence type="ECO:0000256" key="3">
    <source>
        <dbReference type="ARBA" id="ARBA00022741"/>
    </source>
</evidence>
<proteinExistence type="predicted"/>
<dbReference type="OrthoDB" id="9771863at2"/>
<evidence type="ECO:0000256" key="4">
    <source>
        <dbReference type="ARBA" id="ARBA00022840"/>
    </source>
</evidence>
<keyword evidence="1" id="KW-0813">Transport</keyword>
<protein>
    <submittedName>
        <fullName evidence="6">ABC transporter</fullName>
    </submittedName>
</protein>
<gene>
    <name evidence="6" type="ORF">CKF48_04380</name>
</gene>
<dbReference type="CDD" id="cd03216">
    <property type="entry name" value="ABC_Carb_Monos_I"/>
    <property type="match status" value="1"/>
</dbReference>
<feature type="domain" description="ABC transporter" evidence="5">
    <location>
        <begin position="6"/>
        <end position="245"/>
    </location>
</feature>
<name>A0A248TEL8_9BACI</name>
<evidence type="ECO:0000256" key="2">
    <source>
        <dbReference type="ARBA" id="ARBA00022737"/>
    </source>
</evidence>
<dbReference type="InterPro" id="IPR003593">
    <property type="entry name" value="AAA+_ATPase"/>
</dbReference>